<dbReference type="Proteomes" id="UP000006056">
    <property type="component" value="Chromosome"/>
</dbReference>
<protein>
    <submittedName>
        <fullName evidence="1">Uncharacterized protein</fullName>
    </submittedName>
</protein>
<dbReference type="OrthoDB" id="123223at2"/>
<name>I3ZG58_TERRK</name>
<dbReference type="KEGG" id="trs:Terro_1940"/>
<dbReference type="HOGENOM" id="CLU_2195644_0_0_0"/>
<organism evidence="1 2">
    <name type="scientific">Terriglobus roseus (strain DSM 18391 / NRRL B-41598 / KBS 63)</name>
    <dbReference type="NCBI Taxonomy" id="926566"/>
    <lineage>
        <taxon>Bacteria</taxon>
        <taxon>Pseudomonadati</taxon>
        <taxon>Acidobacteriota</taxon>
        <taxon>Terriglobia</taxon>
        <taxon>Terriglobales</taxon>
        <taxon>Acidobacteriaceae</taxon>
        <taxon>Terriglobus</taxon>
    </lineage>
</organism>
<dbReference type="STRING" id="926566.Terro_1940"/>
<accession>I3ZG58</accession>
<gene>
    <name evidence="1" type="ordered locus">Terro_1940</name>
</gene>
<evidence type="ECO:0000313" key="2">
    <source>
        <dbReference type="Proteomes" id="UP000006056"/>
    </source>
</evidence>
<keyword evidence="2" id="KW-1185">Reference proteome</keyword>
<evidence type="ECO:0000313" key="1">
    <source>
        <dbReference type="EMBL" id="AFL88226.1"/>
    </source>
</evidence>
<reference evidence="1 2" key="1">
    <citation type="submission" date="2012-06" db="EMBL/GenBank/DDBJ databases">
        <title>Complete genome of Terriglobus roseus DSM 18391.</title>
        <authorList>
            <consortium name="US DOE Joint Genome Institute (JGI-PGF)"/>
            <person name="Lucas S."/>
            <person name="Copeland A."/>
            <person name="Lapidus A."/>
            <person name="Glavina del Rio T."/>
            <person name="Dalin E."/>
            <person name="Tice H."/>
            <person name="Bruce D."/>
            <person name="Goodwin L."/>
            <person name="Pitluck S."/>
            <person name="Peters L."/>
            <person name="Mikhailova N."/>
            <person name="Munk A.C.C."/>
            <person name="Kyrpides N."/>
            <person name="Mavromatis K."/>
            <person name="Ivanova N."/>
            <person name="Brettin T."/>
            <person name="Detter J.C."/>
            <person name="Han C."/>
            <person name="Larimer F."/>
            <person name="Land M."/>
            <person name="Hauser L."/>
            <person name="Markowitz V."/>
            <person name="Cheng J.-F."/>
            <person name="Hugenholtz P."/>
            <person name="Woyke T."/>
            <person name="Wu D."/>
            <person name="Brambilla E."/>
            <person name="Klenk H.-P."/>
            <person name="Eisen J.A."/>
        </authorList>
    </citation>
    <scope>NUCLEOTIDE SEQUENCE [LARGE SCALE GENOMIC DNA]</scope>
    <source>
        <strain evidence="2">DSM 18391 / NRRL B-41598 / KBS 63</strain>
    </source>
</reference>
<proteinExistence type="predicted"/>
<dbReference type="RefSeq" id="WP_014785795.1">
    <property type="nucleotide sequence ID" value="NC_018014.1"/>
</dbReference>
<dbReference type="eggNOG" id="ENOG502ZGEH">
    <property type="taxonomic scope" value="Bacteria"/>
</dbReference>
<dbReference type="EMBL" id="CP003379">
    <property type="protein sequence ID" value="AFL88226.1"/>
    <property type="molecule type" value="Genomic_DNA"/>
</dbReference>
<dbReference type="AlphaFoldDB" id="I3ZG58"/>
<sequence length="108" mass="12120">MSTVAHPTALGSIVEYAAGHWPARTVPICRRTTPTQGRALEILGHAVEYLADSRLYDPVEVPSDGTAIRTLMSCSRQVFAECELIQPWHQRVQTALLWRRRAQKIPGR</sequence>